<evidence type="ECO:0000313" key="12">
    <source>
        <dbReference type="Proteomes" id="UP001152759"/>
    </source>
</evidence>
<dbReference type="InterPro" id="IPR019786">
    <property type="entry name" value="Zinc_finger_PHD-type_CS"/>
</dbReference>
<dbReference type="PANTHER" id="PTHR13415">
    <property type="entry name" value="NUCLEAR FACTOR-RELATED"/>
    <property type="match status" value="1"/>
</dbReference>
<protein>
    <recommendedName>
        <fullName evidence="3">Integrator complex subunit 12</fullName>
    </recommendedName>
</protein>
<proteinExistence type="inferred from homology"/>
<evidence type="ECO:0000256" key="9">
    <source>
        <dbReference type="SAM" id="MobiDB-lite"/>
    </source>
</evidence>
<dbReference type="Gene3D" id="3.30.40.10">
    <property type="entry name" value="Zinc/RING finger domain, C3HC4 (zinc finger)"/>
    <property type="match status" value="1"/>
</dbReference>
<dbReference type="Pfam" id="PF00628">
    <property type="entry name" value="PHD"/>
    <property type="match status" value="1"/>
</dbReference>
<keyword evidence="7" id="KW-0539">Nucleus</keyword>
<dbReference type="InterPro" id="IPR001965">
    <property type="entry name" value="Znf_PHD"/>
</dbReference>
<evidence type="ECO:0000256" key="5">
    <source>
        <dbReference type="ARBA" id="ARBA00022771"/>
    </source>
</evidence>
<dbReference type="InterPro" id="IPR039054">
    <property type="entry name" value="Int12_PHD"/>
</dbReference>
<reference evidence="11" key="1">
    <citation type="submission" date="2021-12" db="EMBL/GenBank/DDBJ databases">
        <authorList>
            <person name="King R."/>
        </authorList>
    </citation>
    <scope>NUCLEOTIDE SEQUENCE</scope>
</reference>
<dbReference type="InterPro" id="IPR011011">
    <property type="entry name" value="Znf_FYVE_PHD"/>
</dbReference>
<dbReference type="InterPro" id="IPR051776">
    <property type="entry name" value="Integrator_subunit_12"/>
</dbReference>
<dbReference type="GO" id="GO:0034472">
    <property type="term" value="P:snRNA 3'-end processing"/>
    <property type="evidence" value="ECO:0007669"/>
    <property type="project" value="TreeGrafter"/>
</dbReference>
<dbReference type="GO" id="GO:0032039">
    <property type="term" value="C:integrator complex"/>
    <property type="evidence" value="ECO:0007669"/>
    <property type="project" value="TreeGrafter"/>
</dbReference>
<evidence type="ECO:0000313" key="11">
    <source>
        <dbReference type="EMBL" id="CAH0776273.1"/>
    </source>
</evidence>
<evidence type="ECO:0000259" key="10">
    <source>
        <dbReference type="PROSITE" id="PS50016"/>
    </source>
</evidence>
<feature type="domain" description="PHD-type" evidence="10">
    <location>
        <begin position="136"/>
        <end position="192"/>
    </location>
</feature>
<evidence type="ECO:0000256" key="3">
    <source>
        <dbReference type="ARBA" id="ARBA00016814"/>
    </source>
</evidence>
<evidence type="ECO:0000256" key="4">
    <source>
        <dbReference type="ARBA" id="ARBA00022723"/>
    </source>
</evidence>
<feature type="compositionally biased region" description="Low complexity" evidence="9">
    <location>
        <begin position="203"/>
        <end position="267"/>
    </location>
</feature>
<evidence type="ECO:0000256" key="1">
    <source>
        <dbReference type="ARBA" id="ARBA00004123"/>
    </source>
</evidence>
<evidence type="ECO:0000256" key="2">
    <source>
        <dbReference type="ARBA" id="ARBA00006009"/>
    </source>
</evidence>
<sequence length="303" mass="32587">MAMSALKPPPVDIDPEITKSIAHALSSAPDAIEQLRLLLVDSIRKDPRYANKPINSYLATPLIHGSYVEDSIPIVSKPSQHVDKGKILPPKIKTEIEDIKAEPPSPPALSLPEELYVSDGNDSDSMDGLTLALGNDNRCKGCGESKWASNNRLIECVECHAYYHQECHIPPVLKSDVNDPRFVWYCNGCSPSNSLTKSHPVPLGISSSGPSLTSKSSSGKSSPHVSSRSSPLQSFSNKGSSGSKSSHSSKSSSSSSSSGSGSSSNNKLPQPKINLITADKRLQIMKKKAAKKQEETRSKRKTK</sequence>
<dbReference type="GO" id="GO:0008270">
    <property type="term" value="F:zinc ion binding"/>
    <property type="evidence" value="ECO:0007669"/>
    <property type="project" value="UniProtKB-KW"/>
</dbReference>
<dbReference type="InterPro" id="IPR013083">
    <property type="entry name" value="Znf_RING/FYVE/PHD"/>
</dbReference>
<keyword evidence="12" id="KW-1185">Reference proteome</keyword>
<dbReference type="InterPro" id="IPR019787">
    <property type="entry name" value="Znf_PHD-finger"/>
</dbReference>
<dbReference type="KEGG" id="btab:109032776"/>
<dbReference type="SMART" id="SM00249">
    <property type="entry name" value="PHD"/>
    <property type="match status" value="1"/>
</dbReference>
<evidence type="ECO:0000256" key="7">
    <source>
        <dbReference type="ARBA" id="ARBA00023242"/>
    </source>
</evidence>
<dbReference type="CDD" id="cd15501">
    <property type="entry name" value="PHD_Int12"/>
    <property type="match status" value="1"/>
</dbReference>
<dbReference type="PROSITE" id="PS50016">
    <property type="entry name" value="ZF_PHD_2"/>
    <property type="match status" value="1"/>
</dbReference>
<comment type="subcellular location">
    <subcellularLocation>
        <location evidence="1">Nucleus</location>
    </subcellularLocation>
</comment>
<dbReference type="Proteomes" id="UP001152759">
    <property type="component" value="Chromosome 8"/>
</dbReference>
<dbReference type="EMBL" id="OU963869">
    <property type="protein sequence ID" value="CAH0776273.1"/>
    <property type="molecule type" value="Genomic_DNA"/>
</dbReference>
<evidence type="ECO:0000256" key="8">
    <source>
        <dbReference type="PROSITE-ProRule" id="PRU00146"/>
    </source>
</evidence>
<feature type="region of interest" description="Disordered" evidence="9">
    <location>
        <begin position="197"/>
        <end position="303"/>
    </location>
</feature>
<accession>A0A9P0CEZ8</accession>
<comment type="similarity">
    <text evidence="2">Belongs to the Integrator subunit 12 family.</text>
</comment>
<dbReference type="PROSITE" id="PS01359">
    <property type="entry name" value="ZF_PHD_1"/>
    <property type="match status" value="1"/>
</dbReference>
<evidence type="ECO:0000256" key="6">
    <source>
        <dbReference type="ARBA" id="ARBA00022833"/>
    </source>
</evidence>
<dbReference type="SUPFAM" id="SSF57903">
    <property type="entry name" value="FYVE/PHD zinc finger"/>
    <property type="match status" value="1"/>
</dbReference>
<keyword evidence="5 8" id="KW-0863">Zinc-finger</keyword>
<keyword evidence="4" id="KW-0479">Metal-binding</keyword>
<dbReference type="PANTHER" id="PTHR13415:SF2">
    <property type="entry name" value="INTEGRATOR COMPLEX SUBUNIT 12"/>
    <property type="match status" value="1"/>
</dbReference>
<gene>
    <name evidence="11" type="ORF">BEMITA_LOCUS12383</name>
</gene>
<keyword evidence="6" id="KW-0862">Zinc</keyword>
<name>A0A9P0CEZ8_BEMTA</name>
<organism evidence="11 12">
    <name type="scientific">Bemisia tabaci</name>
    <name type="common">Sweetpotato whitefly</name>
    <name type="synonym">Aleurodes tabaci</name>
    <dbReference type="NCBI Taxonomy" id="7038"/>
    <lineage>
        <taxon>Eukaryota</taxon>
        <taxon>Metazoa</taxon>
        <taxon>Ecdysozoa</taxon>
        <taxon>Arthropoda</taxon>
        <taxon>Hexapoda</taxon>
        <taxon>Insecta</taxon>
        <taxon>Pterygota</taxon>
        <taxon>Neoptera</taxon>
        <taxon>Paraneoptera</taxon>
        <taxon>Hemiptera</taxon>
        <taxon>Sternorrhyncha</taxon>
        <taxon>Aleyrodoidea</taxon>
        <taxon>Aleyrodidae</taxon>
        <taxon>Aleyrodinae</taxon>
        <taxon>Bemisia</taxon>
    </lineage>
</organism>
<dbReference type="AlphaFoldDB" id="A0A9P0CEZ8"/>